<reference evidence="2" key="2">
    <citation type="submission" date="2020-08" db="EMBL/GenBank/DDBJ databases">
        <title>Plant Genome Project.</title>
        <authorList>
            <person name="Zhang R.-G."/>
        </authorList>
    </citation>
    <scope>NUCLEOTIDE SEQUENCE</scope>
    <source>
        <strain evidence="2">Huo1</strain>
        <tissue evidence="2">Leaf</tissue>
    </source>
</reference>
<name>A0A8X8ZG71_SALSN</name>
<protein>
    <submittedName>
        <fullName evidence="2">Uncharacterized protein</fullName>
    </submittedName>
</protein>
<feature type="transmembrane region" description="Helical" evidence="1">
    <location>
        <begin position="21"/>
        <end position="39"/>
    </location>
</feature>
<organism evidence="2">
    <name type="scientific">Salvia splendens</name>
    <name type="common">Scarlet sage</name>
    <dbReference type="NCBI Taxonomy" id="180675"/>
    <lineage>
        <taxon>Eukaryota</taxon>
        <taxon>Viridiplantae</taxon>
        <taxon>Streptophyta</taxon>
        <taxon>Embryophyta</taxon>
        <taxon>Tracheophyta</taxon>
        <taxon>Spermatophyta</taxon>
        <taxon>Magnoliopsida</taxon>
        <taxon>eudicotyledons</taxon>
        <taxon>Gunneridae</taxon>
        <taxon>Pentapetalae</taxon>
        <taxon>asterids</taxon>
        <taxon>lamiids</taxon>
        <taxon>Lamiales</taxon>
        <taxon>Lamiaceae</taxon>
        <taxon>Nepetoideae</taxon>
        <taxon>Mentheae</taxon>
        <taxon>Salviinae</taxon>
        <taxon>Salvia</taxon>
        <taxon>Salvia subgen. Calosphace</taxon>
        <taxon>core Calosphace</taxon>
    </lineage>
</organism>
<feature type="transmembrane region" description="Helical" evidence="1">
    <location>
        <begin position="199"/>
        <end position="219"/>
    </location>
</feature>
<dbReference type="PANTHER" id="PTHR35471">
    <property type="entry name" value="OS07G0223700 PROTEIN"/>
    <property type="match status" value="1"/>
</dbReference>
<comment type="caution">
    <text evidence="2">The sequence shown here is derived from an EMBL/GenBank/DDBJ whole genome shotgun (WGS) entry which is preliminary data.</text>
</comment>
<keyword evidence="1" id="KW-1133">Transmembrane helix</keyword>
<evidence type="ECO:0000313" key="3">
    <source>
        <dbReference type="Proteomes" id="UP000298416"/>
    </source>
</evidence>
<keyword evidence="3" id="KW-1185">Reference proteome</keyword>
<evidence type="ECO:0000313" key="2">
    <source>
        <dbReference type="EMBL" id="KAG6403453.1"/>
    </source>
</evidence>
<dbReference type="PANTHER" id="PTHR35471:SF1">
    <property type="entry name" value="OS07G0223700 PROTEIN"/>
    <property type="match status" value="1"/>
</dbReference>
<reference evidence="2" key="1">
    <citation type="submission" date="2018-01" db="EMBL/GenBank/DDBJ databases">
        <authorList>
            <person name="Mao J.F."/>
        </authorList>
    </citation>
    <scope>NUCLEOTIDE SEQUENCE</scope>
    <source>
        <strain evidence="2">Huo1</strain>
        <tissue evidence="2">Leaf</tissue>
    </source>
</reference>
<dbReference type="Proteomes" id="UP000298416">
    <property type="component" value="Unassembled WGS sequence"/>
</dbReference>
<dbReference type="EMBL" id="PNBA02000013">
    <property type="protein sequence ID" value="KAG6403453.1"/>
    <property type="molecule type" value="Genomic_DNA"/>
</dbReference>
<sequence length="294" mass="32983">MPMRCCCGLGSRRWISNYDKLHRLALFLIYAQIGCSLLGSLSPLYNGVLILHLGVSLFGLVAVESSNQSLARTYAFLLFCSFFLDLSWFFLFSHQICHFPSGVYGTLAAYAVKLTLVVQIAGVSVRLLSSFLWIQIYRQGVSSVDGSAARDADSDLRFNCLNSATHVVRHPYDVIDDAYDPANFLPLFGDRARDDSSRYGVCSFLFKPLFILLCFSHFIHKLYMSKRMPGCGGLGRGNRNQELETMQLRYKHNGTERSLFLLWQAIQNGDSSVGDSAGTSQLHSYKSSDVFMLR</sequence>
<evidence type="ECO:0000256" key="1">
    <source>
        <dbReference type="SAM" id="Phobius"/>
    </source>
</evidence>
<keyword evidence="1" id="KW-0812">Transmembrane</keyword>
<gene>
    <name evidence="2" type="ORF">SASPL_135675</name>
</gene>
<feature type="transmembrane region" description="Helical" evidence="1">
    <location>
        <begin position="75"/>
        <end position="96"/>
    </location>
</feature>
<feature type="transmembrane region" description="Helical" evidence="1">
    <location>
        <begin position="45"/>
        <end position="63"/>
    </location>
</feature>
<feature type="transmembrane region" description="Helical" evidence="1">
    <location>
        <begin position="108"/>
        <end position="128"/>
    </location>
</feature>
<keyword evidence="1" id="KW-0472">Membrane</keyword>
<proteinExistence type="predicted"/>
<dbReference type="AlphaFoldDB" id="A0A8X8ZG71"/>
<accession>A0A8X8ZG71</accession>